<name>A0A1F7GVS5_9BACT</name>
<keyword evidence="1" id="KW-0812">Transmembrane</keyword>
<comment type="caution">
    <text evidence="2">The sequence shown here is derived from an EMBL/GenBank/DDBJ whole genome shotgun (WGS) entry which is preliminary data.</text>
</comment>
<organism evidence="2 3">
    <name type="scientific">Candidatus Roizmanbacteria bacterium RIFCSPHIGHO2_02_FULL_37_24</name>
    <dbReference type="NCBI Taxonomy" id="1802037"/>
    <lineage>
        <taxon>Bacteria</taxon>
        <taxon>Candidatus Roizmaniibacteriota</taxon>
    </lineage>
</organism>
<protein>
    <submittedName>
        <fullName evidence="2">Uncharacterized protein</fullName>
    </submittedName>
</protein>
<accession>A0A1F7GVS5</accession>
<proteinExistence type="predicted"/>
<gene>
    <name evidence="2" type="ORF">A3C24_03580</name>
</gene>
<keyword evidence="1" id="KW-0472">Membrane</keyword>
<dbReference type="Proteomes" id="UP000177159">
    <property type="component" value="Unassembled WGS sequence"/>
</dbReference>
<keyword evidence="1" id="KW-1133">Transmembrane helix</keyword>
<dbReference type="AlphaFoldDB" id="A0A1F7GVS5"/>
<feature type="transmembrane region" description="Helical" evidence="1">
    <location>
        <begin position="20"/>
        <end position="40"/>
    </location>
</feature>
<sequence length="232" mass="26715">MNRKIIGNRYLYRLIKRHVIYIIGFVLFSILASSFIPLQINKYGQLRKQSGLLDEELARLEQRRAVLTQYRNINIDELITLVNTIFPNTEDRFSIFGAMDNLEVITGVPITDYSSPFTGHAIDETVISAHGRANETAFMNFLKDYPYLSGRLITLDKINFNPKENLINFSIVFHTRDIPPSENLIPEYNATVVLQINALRDELEARNPAFAQNSREEEVIPINYSTKTNPFE</sequence>
<evidence type="ECO:0000256" key="1">
    <source>
        <dbReference type="SAM" id="Phobius"/>
    </source>
</evidence>
<evidence type="ECO:0000313" key="2">
    <source>
        <dbReference type="EMBL" id="OGK22915.1"/>
    </source>
</evidence>
<reference evidence="2 3" key="1">
    <citation type="journal article" date="2016" name="Nat. Commun.">
        <title>Thousands of microbial genomes shed light on interconnected biogeochemical processes in an aquifer system.</title>
        <authorList>
            <person name="Anantharaman K."/>
            <person name="Brown C.T."/>
            <person name="Hug L.A."/>
            <person name="Sharon I."/>
            <person name="Castelle C.J."/>
            <person name="Probst A.J."/>
            <person name="Thomas B.C."/>
            <person name="Singh A."/>
            <person name="Wilkins M.J."/>
            <person name="Karaoz U."/>
            <person name="Brodie E.L."/>
            <person name="Williams K.H."/>
            <person name="Hubbard S.S."/>
            <person name="Banfield J.F."/>
        </authorList>
    </citation>
    <scope>NUCLEOTIDE SEQUENCE [LARGE SCALE GENOMIC DNA]</scope>
</reference>
<evidence type="ECO:0000313" key="3">
    <source>
        <dbReference type="Proteomes" id="UP000177159"/>
    </source>
</evidence>
<dbReference type="EMBL" id="MFZM01000030">
    <property type="protein sequence ID" value="OGK22915.1"/>
    <property type="molecule type" value="Genomic_DNA"/>
</dbReference>